<feature type="domain" description="HpcH/HpaI aldolase/citrate lyase" evidence="2">
    <location>
        <begin position="7"/>
        <end position="85"/>
    </location>
</feature>
<reference evidence="3" key="2">
    <citation type="submission" date="2020-09" db="EMBL/GenBank/DDBJ databases">
        <authorList>
            <person name="Sun Q."/>
            <person name="Ohkuma M."/>
        </authorList>
    </citation>
    <scope>NUCLEOTIDE SEQUENCE</scope>
    <source>
        <strain evidence="3">JCM 19831</strain>
    </source>
</reference>
<dbReference type="InterPro" id="IPR005000">
    <property type="entry name" value="Aldolase/citrate-lyase_domain"/>
</dbReference>
<dbReference type="Pfam" id="PF03328">
    <property type="entry name" value="HpcH_HpaI"/>
    <property type="match status" value="1"/>
</dbReference>
<protein>
    <recommendedName>
        <fullName evidence="2">HpcH/HpaI aldolase/citrate lyase domain-containing protein</fullName>
    </recommendedName>
</protein>
<dbReference type="SUPFAM" id="SSF51621">
    <property type="entry name" value="Phosphoenolpyruvate/pyruvate domain"/>
    <property type="match status" value="1"/>
</dbReference>
<evidence type="ECO:0000313" key="4">
    <source>
        <dbReference type="Proteomes" id="UP000642070"/>
    </source>
</evidence>
<reference evidence="3" key="1">
    <citation type="journal article" date="2014" name="Int. J. Syst. Evol. Microbiol.">
        <title>Complete genome sequence of Corynebacterium casei LMG S-19264T (=DSM 44701T), isolated from a smear-ripened cheese.</title>
        <authorList>
            <consortium name="US DOE Joint Genome Institute (JGI-PGF)"/>
            <person name="Walter F."/>
            <person name="Albersmeier A."/>
            <person name="Kalinowski J."/>
            <person name="Ruckert C."/>
        </authorList>
    </citation>
    <scope>NUCLEOTIDE SEQUENCE</scope>
    <source>
        <strain evidence="3">JCM 19831</strain>
    </source>
</reference>
<evidence type="ECO:0000256" key="1">
    <source>
        <dbReference type="ARBA" id="ARBA00022723"/>
    </source>
</evidence>
<dbReference type="InterPro" id="IPR040442">
    <property type="entry name" value="Pyrv_kinase-like_dom_sf"/>
</dbReference>
<proteinExistence type="predicted"/>
<accession>A0A917T8V3</accession>
<evidence type="ECO:0000259" key="2">
    <source>
        <dbReference type="Pfam" id="PF03328"/>
    </source>
</evidence>
<keyword evidence="4" id="KW-1185">Reference proteome</keyword>
<sequence>MLAAAGLARAPRVAGLQLGEAALAAEIGIEPSAGERELLWIRSMVVVARSAAGIAAPVAGACAGGADLRTSTERLRRMGFGGRACAGEHQAAGVGEIFANA</sequence>
<dbReference type="EMBL" id="BMPI01000005">
    <property type="protein sequence ID" value="GGM13951.1"/>
    <property type="molecule type" value="Genomic_DNA"/>
</dbReference>
<keyword evidence="1" id="KW-0479">Metal-binding</keyword>
<dbReference type="AlphaFoldDB" id="A0A917T8V3"/>
<dbReference type="GO" id="GO:0003824">
    <property type="term" value="F:catalytic activity"/>
    <property type="evidence" value="ECO:0007669"/>
    <property type="project" value="InterPro"/>
</dbReference>
<evidence type="ECO:0000313" key="3">
    <source>
        <dbReference type="EMBL" id="GGM13951.1"/>
    </source>
</evidence>
<comment type="caution">
    <text evidence="3">The sequence shown here is derived from an EMBL/GenBank/DDBJ whole genome shotgun (WGS) entry which is preliminary data.</text>
</comment>
<name>A0A917T8V3_9ACTN</name>
<dbReference type="InterPro" id="IPR015813">
    <property type="entry name" value="Pyrv/PenolPyrv_kinase-like_dom"/>
</dbReference>
<organism evidence="3 4">
    <name type="scientific">Dactylosporangium sucinum</name>
    <dbReference type="NCBI Taxonomy" id="1424081"/>
    <lineage>
        <taxon>Bacteria</taxon>
        <taxon>Bacillati</taxon>
        <taxon>Actinomycetota</taxon>
        <taxon>Actinomycetes</taxon>
        <taxon>Micromonosporales</taxon>
        <taxon>Micromonosporaceae</taxon>
        <taxon>Dactylosporangium</taxon>
    </lineage>
</organism>
<dbReference type="Proteomes" id="UP000642070">
    <property type="component" value="Unassembled WGS sequence"/>
</dbReference>
<dbReference type="Gene3D" id="3.20.20.60">
    <property type="entry name" value="Phosphoenolpyruvate-binding domains"/>
    <property type="match status" value="1"/>
</dbReference>
<dbReference type="GO" id="GO:0046872">
    <property type="term" value="F:metal ion binding"/>
    <property type="evidence" value="ECO:0007669"/>
    <property type="project" value="UniProtKB-KW"/>
</dbReference>
<gene>
    <name evidence="3" type="ORF">GCM10007977_013770</name>
</gene>